<evidence type="ECO:0000313" key="4">
    <source>
        <dbReference type="Proteomes" id="UP000230161"/>
    </source>
</evidence>
<dbReference type="GO" id="GO:1904680">
    <property type="term" value="F:peptide transmembrane transporter activity"/>
    <property type="evidence" value="ECO:0007669"/>
    <property type="project" value="TreeGrafter"/>
</dbReference>
<dbReference type="Pfam" id="PF00496">
    <property type="entry name" value="SBP_bac_5"/>
    <property type="match status" value="1"/>
</dbReference>
<dbReference type="PANTHER" id="PTHR30290">
    <property type="entry name" value="PERIPLASMIC BINDING COMPONENT OF ABC TRANSPORTER"/>
    <property type="match status" value="1"/>
</dbReference>
<comment type="caution">
    <text evidence="3">The sequence shown here is derived from an EMBL/GenBank/DDBJ whole genome shotgun (WGS) entry which is preliminary data.</text>
</comment>
<dbReference type="GO" id="GO:0015833">
    <property type="term" value="P:peptide transport"/>
    <property type="evidence" value="ECO:0007669"/>
    <property type="project" value="TreeGrafter"/>
</dbReference>
<dbReference type="CDD" id="cd08492">
    <property type="entry name" value="PBP2_NikA_DppA_OppA_like_15"/>
    <property type="match status" value="1"/>
</dbReference>
<dbReference type="InterPro" id="IPR030678">
    <property type="entry name" value="Peptide/Ni-bd"/>
</dbReference>
<dbReference type="AlphaFoldDB" id="A0A2M9BZF3"/>
<evidence type="ECO:0000313" key="3">
    <source>
        <dbReference type="EMBL" id="PJJ63465.1"/>
    </source>
</evidence>
<dbReference type="PIRSF" id="PIRSF002741">
    <property type="entry name" value="MppA"/>
    <property type="match status" value="1"/>
</dbReference>
<evidence type="ECO:0000259" key="2">
    <source>
        <dbReference type="Pfam" id="PF00496"/>
    </source>
</evidence>
<feature type="signal peptide" evidence="1">
    <location>
        <begin position="1"/>
        <end position="20"/>
    </location>
</feature>
<name>A0A2M9BZF3_9MICO</name>
<sequence length="545" mass="58869">MPRIPSKRAWLLAGALAASAAIVLSGCSATGSDSDSADGGTITWAIEGANLSAGHMDPQTSQLDVSAMVQRNILDSLVYQDADGSFVPWLATSWQISDDGLQYTFELRDDVTFTDGAKFDAAAVKANFDRIADPATASAQASSMLGGDYYAGTEVIDDDTVRVDFTQPYAPFLQAASTALLGFYSPEVLATKADQLAAGGPDINVGTGPFILSEYTPDQEIVYTRNPDYDWAPKTSEHQGAAGVETVRVEILPESSVRVGALQSGEADVASQLPPSATEQLGDDVTVNSIELPGIPYSLYLNEKYGVFQDVLVRRAFERGFDIDSAVKSIFFGQYPRAWSVLGPTTPDSYDASLEGTWPYDPDEANALLDQAGWTQRDAEGYRVKDGQRLSARWIAYTPIPDDRASLANAIQSDLKEIGFELKREVLEPGAYNEQYGPKTFDLTDWGFSGVDADVLRSHLHTDGFQNASQVSDPQIDSLLDQAVAASDPAQREALYTQLQQWNAENVAIVPLYVPSLITAVNDSVTGLTYDLYGRPLFYGASSTK</sequence>
<protein>
    <submittedName>
        <fullName evidence="3">Peptide/nickel transport system substrate-binding protein</fullName>
    </submittedName>
</protein>
<dbReference type="Gene3D" id="3.10.105.10">
    <property type="entry name" value="Dipeptide-binding Protein, Domain 3"/>
    <property type="match status" value="1"/>
</dbReference>
<keyword evidence="4" id="KW-1185">Reference proteome</keyword>
<organism evidence="3 4">
    <name type="scientific">Compostimonas suwonensis</name>
    <dbReference type="NCBI Taxonomy" id="1048394"/>
    <lineage>
        <taxon>Bacteria</taxon>
        <taxon>Bacillati</taxon>
        <taxon>Actinomycetota</taxon>
        <taxon>Actinomycetes</taxon>
        <taxon>Micrococcales</taxon>
        <taxon>Microbacteriaceae</taxon>
        <taxon>Compostimonas</taxon>
    </lineage>
</organism>
<gene>
    <name evidence="3" type="ORF">CLV54_1131</name>
</gene>
<dbReference type="InterPro" id="IPR039424">
    <property type="entry name" value="SBP_5"/>
</dbReference>
<accession>A0A2M9BZF3</accession>
<dbReference type="PROSITE" id="PS51257">
    <property type="entry name" value="PROKAR_LIPOPROTEIN"/>
    <property type="match status" value="1"/>
</dbReference>
<evidence type="ECO:0000256" key="1">
    <source>
        <dbReference type="SAM" id="SignalP"/>
    </source>
</evidence>
<dbReference type="RefSeq" id="WP_100343959.1">
    <property type="nucleotide sequence ID" value="NZ_PGFB01000002.1"/>
</dbReference>
<reference evidence="3 4" key="1">
    <citation type="submission" date="2017-11" db="EMBL/GenBank/DDBJ databases">
        <title>Genomic Encyclopedia of Archaeal and Bacterial Type Strains, Phase II (KMG-II): From Individual Species to Whole Genera.</title>
        <authorList>
            <person name="Goeker M."/>
        </authorList>
    </citation>
    <scope>NUCLEOTIDE SEQUENCE [LARGE SCALE GENOMIC DNA]</scope>
    <source>
        <strain evidence="3 4">DSM 25625</strain>
    </source>
</reference>
<dbReference type="Gene3D" id="3.40.190.10">
    <property type="entry name" value="Periplasmic binding protein-like II"/>
    <property type="match status" value="1"/>
</dbReference>
<dbReference type="InterPro" id="IPR000914">
    <property type="entry name" value="SBP_5_dom"/>
</dbReference>
<feature type="domain" description="Solute-binding protein family 5" evidence="2">
    <location>
        <begin position="86"/>
        <end position="454"/>
    </location>
</feature>
<keyword evidence="1" id="KW-0732">Signal</keyword>
<dbReference type="OrthoDB" id="5240629at2"/>
<dbReference type="Proteomes" id="UP000230161">
    <property type="component" value="Unassembled WGS sequence"/>
</dbReference>
<dbReference type="SUPFAM" id="SSF53850">
    <property type="entry name" value="Periplasmic binding protein-like II"/>
    <property type="match status" value="1"/>
</dbReference>
<dbReference type="GO" id="GO:0042597">
    <property type="term" value="C:periplasmic space"/>
    <property type="evidence" value="ECO:0007669"/>
    <property type="project" value="UniProtKB-ARBA"/>
</dbReference>
<feature type="chain" id="PRO_5039046451" evidence="1">
    <location>
        <begin position="21"/>
        <end position="545"/>
    </location>
</feature>
<proteinExistence type="predicted"/>
<dbReference type="EMBL" id="PGFB01000002">
    <property type="protein sequence ID" value="PJJ63465.1"/>
    <property type="molecule type" value="Genomic_DNA"/>
</dbReference>
<dbReference type="GO" id="GO:0043190">
    <property type="term" value="C:ATP-binding cassette (ABC) transporter complex"/>
    <property type="evidence" value="ECO:0007669"/>
    <property type="project" value="InterPro"/>
</dbReference>